<evidence type="ECO:0000259" key="4">
    <source>
        <dbReference type="PROSITE" id="PS50014"/>
    </source>
</evidence>
<evidence type="ECO:0000313" key="7">
    <source>
        <dbReference type="Proteomes" id="UP000237000"/>
    </source>
</evidence>
<keyword evidence="7" id="KW-1185">Reference proteome</keyword>
<keyword evidence="1 2" id="KW-0103">Bromodomain</keyword>
<dbReference type="InParanoid" id="A0A2P5FU45"/>
<dbReference type="PANTHER" id="PTHR37888">
    <property type="entry name" value="DNA-BINDING BROMODOMAIN-CONTAINING PROTEIN"/>
    <property type="match status" value="1"/>
</dbReference>
<dbReference type="PROSITE" id="PS50014">
    <property type="entry name" value="BROMODOMAIN_2"/>
    <property type="match status" value="1"/>
</dbReference>
<feature type="compositionally biased region" description="Basic and acidic residues" evidence="3">
    <location>
        <begin position="112"/>
        <end position="123"/>
    </location>
</feature>
<accession>A0A2P5FU45</accession>
<feature type="compositionally biased region" description="Polar residues" evidence="3">
    <location>
        <begin position="145"/>
        <end position="175"/>
    </location>
</feature>
<dbReference type="InterPro" id="IPR036427">
    <property type="entry name" value="Bromodomain-like_sf"/>
</dbReference>
<dbReference type="Pfam" id="PF00249">
    <property type="entry name" value="Myb_DNA-binding"/>
    <property type="match status" value="1"/>
</dbReference>
<dbReference type="Gene3D" id="1.20.920.10">
    <property type="entry name" value="Bromodomain-like"/>
    <property type="match status" value="1"/>
</dbReference>
<dbReference type="EMBL" id="JXTC01000009">
    <property type="protein sequence ID" value="POO01315.1"/>
    <property type="molecule type" value="Genomic_DNA"/>
</dbReference>
<gene>
    <name evidence="6" type="ORF">TorRG33x02_030690</name>
</gene>
<name>A0A2P5FU45_TREOI</name>
<feature type="domain" description="Myb-like" evidence="5">
    <location>
        <begin position="11"/>
        <end position="61"/>
    </location>
</feature>
<evidence type="ECO:0000256" key="3">
    <source>
        <dbReference type="SAM" id="MobiDB-lite"/>
    </source>
</evidence>
<dbReference type="AlphaFoldDB" id="A0A2P5FU45"/>
<dbReference type="SUPFAM" id="SSF47370">
    <property type="entry name" value="Bromodomain"/>
    <property type="match status" value="1"/>
</dbReference>
<evidence type="ECO:0000256" key="1">
    <source>
        <dbReference type="ARBA" id="ARBA00023117"/>
    </source>
</evidence>
<feature type="compositionally biased region" description="Basic residues" evidence="3">
    <location>
        <begin position="256"/>
        <end position="265"/>
    </location>
</feature>
<evidence type="ECO:0000256" key="2">
    <source>
        <dbReference type="PROSITE-ProRule" id="PRU00035"/>
    </source>
</evidence>
<dbReference type="SMART" id="SM00297">
    <property type="entry name" value="BROMO"/>
    <property type="match status" value="1"/>
</dbReference>
<dbReference type="InterPro" id="IPR001005">
    <property type="entry name" value="SANT/Myb"/>
</dbReference>
<feature type="compositionally biased region" description="Basic and acidic residues" evidence="3">
    <location>
        <begin position="196"/>
        <end position="217"/>
    </location>
</feature>
<dbReference type="CDD" id="cd04369">
    <property type="entry name" value="Bromodomain"/>
    <property type="match status" value="1"/>
</dbReference>
<dbReference type="SUPFAM" id="SSF46689">
    <property type="entry name" value="Homeodomain-like"/>
    <property type="match status" value="1"/>
</dbReference>
<feature type="compositionally biased region" description="Low complexity" evidence="3">
    <location>
        <begin position="223"/>
        <end position="237"/>
    </location>
</feature>
<feature type="compositionally biased region" description="Basic and acidic residues" evidence="3">
    <location>
        <begin position="503"/>
        <end position="528"/>
    </location>
</feature>
<dbReference type="CDD" id="cd00167">
    <property type="entry name" value="SANT"/>
    <property type="match status" value="1"/>
</dbReference>
<feature type="region of interest" description="Disordered" evidence="3">
    <location>
        <begin position="112"/>
        <end position="296"/>
    </location>
</feature>
<feature type="region of interest" description="Disordered" evidence="3">
    <location>
        <begin position="480"/>
        <end position="649"/>
    </location>
</feature>
<dbReference type="Gene3D" id="1.10.10.60">
    <property type="entry name" value="Homeodomain-like"/>
    <property type="match status" value="1"/>
</dbReference>
<organism evidence="6 7">
    <name type="scientific">Trema orientale</name>
    <name type="common">Charcoal tree</name>
    <name type="synonym">Celtis orientalis</name>
    <dbReference type="NCBI Taxonomy" id="63057"/>
    <lineage>
        <taxon>Eukaryota</taxon>
        <taxon>Viridiplantae</taxon>
        <taxon>Streptophyta</taxon>
        <taxon>Embryophyta</taxon>
        <taxon>Tracheophyta</taxon>
        <taxon>Spermatophyta</taxon>
        <taxon>Magnoliopsida</taxon>
        <taxon>eudicotyledons</taxon>
        <taxon>Gunneridae</taxon>
        <taxon>Pentapetalae</taxon>
        <taxon>rosids</taxon>
        <taxon>fabids</taxon>
        <taxon>Rosales</taxon>
        <taxon>Cannabaceae</taxon>
        <taxon>Trema</taxon>
    </lineage>
</organism>
<dbReference type="InterPro" id="IPR001487">
    <property type="entry name" value="Bromodomain"/>
</dbReference>
<feature type="compositionally biased region" description="Basic and acidic residues" evidence="3">
    <location>
        <begin position="446"/>
        <end position="465"/>
    </location>
</feature>
<sequence>MAREHETSVQPWGTLEELLLACAVNRHGTESWDSIAMELANRTTSAALTPDSCRHKFDDLKRRFMPPNDDESASFLPMVDELKKIRVEELRREVRRRDVSIVSLELKVKRLEEERERSLRGSRPESAGPDSRKKNLEGGGAAGGLTSSPENRADGKSNSGDASNRSFNESNSTSQKRGDSQRNDGVVVVNGEAGPEPERNELSDPPRTETEPGKVVDGDDDNNNNNNDDNKNNSNNNNEKDNTKQSSDVQSSMSLSRKKRRRRRGGSAAAAAAAGSSSGEEPEAEGDEVSPATTKRVSALKSEPLVKLLGTIRSHRLGSVFQRRLRSQESQRYKNLIRQHLDLQTIQARLEKGVYSNSFHKFFRDLLLLFNNAIVFFRKSSPEHAAALELRALVSKEMHAKLGKTRPFTAKPEPTKEIDLASKPSKSSIVVKCGNRSSSKAVSEGVNKKGDTKKESRVVEEKQKASEKKINGSFVAIEDKGIRKKRSQERVGRRGLKTGGKGGESEHEFGGNELSSHDALEVKADKKENAKKKQGVANFLKRMKQNSPKEAEDEIDTDVSEDDSEDSKVGKEEKKKKGAKVRSDERKERITRNSTRGRGTRDDSRKAKRGVGRPPKRPEKVAVASGKRGRDNSEPEVGIGGRLKKRSRR</sequence>
<feature type="region of interest" description="Disordered" evidence="3">
    <location>
        <begin position="440"/>
        <end position="465"/>
    </location>
</feature>
<dbReference type="OrthoDB" id="1742084at2759"/>
<dbReference type="SMART" id="SM00717">
    <property type="entry name" value="SANT"/>
    <property type="match status" value="1"/>
</dbReference>
<proteinExistence type="predicted"/>
<evidence type="ECO:0000313" key="6">
    <source>
        <dbReference type="EMBL" id="POO01315.1"/>
    </source>
</evidence>
<feature type="compositionally biased region" description="Basic and acidic residues" evidence="3">
    <location>
        <begin position="566"/>
        <end position="591"/>
    </location>
</feature>
<dbReference type="PANTHER" id="PTHR37888:SF8">
    <property type="entry name" value="HISTONE-LYSINE N-METHYLTRANSFERASE, H3 LYSINE-79 SPECIFIC-LIKE"/>
    <property type="match status" value="1"/>
</dbReference>
<dbReference type="Proteomes" id="UP000237000">
    <property type="component" value="Unassembled WGS sequence"/>
</dbReference>
<protein>
    <submittedName>
        <fullName evidence="6">Octamer-binding transcription factor</fullName>
    </submittedName>
</protein>
<feature type="compositionally biased region" description="Acidic residues" evidence="3">
    <location>
        <begin position="551"/>
        <end position="565"/>
    </location>
</feature>
<feature type="compositionally biased region" description="Low complexity" evidence="3">
    <location>
        <begin position="246"/>
        <end position="255"/>
    </location>
</feature>
<reference evidence="7" key="1">
    <citation type="submission" date="2016-06" db="EMBL/GenBank/DDBJ databases">
        <title>Parallel loss of symbiosis genes in relatives of nitrogen-fixing non-legume Parasponia.</title>
        <authorList>
            <person name="Van Velzen R."/>
            <person name="Holmer R."/>
            <person name="Bu F."/>
            <person name="Rutten L."/>
            <person name="Van Zeijl A."/>
            <person name="Liu W."/>
            <person name="Santuari L."/>
            <person name="Cao Q."/>
            <person name="Sharma T."/>
            <person name="Shen D."/>
            <person name="Roswanjaya Y."/>
            <person name="Wardhani T."/>
            <person name="Kalhor M.S."/>
            <person name="Jansen J."/>
            <person name="Van den Hoogen J."/>
            <person name="Gungor B."/>
            <person name="Hartog M."/>
            <person name="Hontelez J."/>
            <person name="Verver J."/>
            <person name="Yang W.-C."/>
            <person name="Schijlen E."/>
            <person name="Repin R."/>
            <person name="Schilthuizen M."/>
            <person name="Schranz E."/>
            <person name="Heidstra R."/>
            <person name="Miyata K."/>
            <person name="Fedorova E."/>
            <person name="Kohlen W."/>
            <person name="Bisseling T."/>
            <person name="Smit S."/>
            <person name="Geurts R."/>
        </authorList>
    </citation>
    <scope>NUCLEOTIDE SEQUENCE [LARGE SCALE GENOMIC DNA]</scope>
    <source>
        <strain evidence="7">cv. RG33-2</strain>
    </source>
</reference>
<comment type="caution">
    <text evidence="6">The sequence shown here is derived from an EMBL/GenBank/DDBJ whole genome shotgun (WGS) entry which is preliminary data.</text>
</comment>
<evidence type="ECO:0000259" key="5">
    <source>
        <dbReference type="PROSITE" id="PS50090"/>
    </source>
</evidence>
<feature type="compositionally biased region" description="Basic residues" evidence="3">
    <location>
        <begin position="606"/>
        <end position="615"/>
    </location>
</feature>
<dbReference type="InterPro" id="IPR009057">
    <property type="entry name" value="Homeodomain-like_sf"/>
</dbReference>
<dbReference type="PROSITE" id="PS50090">
    <property type="entry name" value="MYB_LIKE"/>
    <property type="match status" value="1"/>
</dbReference>
<feature type="domain" description="Bromo" evidence="4">
    <location>
        <begin position="313"/>
        <end position="384"/>
    </location>
</feature>
<dbReference type="Pfam" id="PF00439">
    <property type="entry name" value="Bromodomain"/>
    <property type="match status" value="1"/>
</dbReference>
<feature type="compositionally biased region" description="Low complexity" evidence="3">
    <location>
        <begin position="266"/>
        <end position="279"/>
    </location>
</feature>